<dbReference type="RefSeq" id="WP_015152863.1">
    <property type="nucleotide sequence ID" value="NC_019695.1"/>
</dbReference>
<name>K9TU25_CHRTP</name>
<dbReference type="InParanoid" id="K9TU25"/>
<protein>
    <submittedName>
        <fullName evidence="1">Uncharacterized protein</fullName>
    </submittedName>
</protein>
<dbReference type="KEGG" id="cthe:Chro_0766"/>
<dbReference type="OrthoDB" id="514271at2"/>
<proteinExistence type="predicted"/>
<keyword evidence="2" id="KW-1185">Reference proteome</keyword>
<dbReference type="Proteomes" id="UP000010384">
    <property type="component" value="Chromosome"/>
</dbReference>
<dbReference type="AlphaFoldDB" id="K9TU25"/>
<dbReference type="EMBL" id="CP003597">
    <property type="protein sequence ID" value="AFY86312.1"/>
    <property type="molecule type" value="Genomic_DNA"/>
</dbReference>
<gene>
    <name evidence="1" type="ORF">Chro_0766</name>
</gene>
<sequence length="94" mass="11034">MYFGGKVENVEIYQNQERPGFTEPFHKVKFTLQSNGIEPVIVNVWVHPNYPDSEILKVAKTFLHRRLLDLVELANQDIYQPEEVDALWQTVKPH</sequence>
<evidence type="ECO:0000313" key="2">
    <source>
        <dbReference type="Proteomes" id="UP000010384"/>
    </source>
</evidence>
<dbReference type="eggNOG" id="ENOG5033ZXJ">
    <property type="taxonomic scope" value="Bacteria"/>
</dbReference>
<evidence type="ECO:0000313" key="1">
    <source>
        <dbReference type="EMBL" id="AFY86312.1"/>
    </source>
</evidence>
<accession>K9TU25</accession>
<dbReference type="HOGENOM" id="CLU_2381011_0_0_3"/>
<reference evidence="1 2" key="1">
    <citation type="submission" date="2012-06" db="EMBL/GenBank/DDBJ databases">
        <title>Finished chromosome of genome of Chroococcidiopsis thermalis PCC 7203.</title>
        <authorList>
            <consortium name="US DOE Joint Genome Institute"/>
            <person name="Gugger M."/>
            <person name="Coursin T."/>
            <person name="Rippka R."/>
            <person name="Tandeau De Marsac N."/>
            <person name="Huntemann M."/>
            <person name="Wei C.-L."/>
            <person name="Han J."/>
            <person name="Detter J.C."/>
            <person name="Han C."/>
            <person name="Tapia R."/>
            <person name="Davenport K."/>
            <person name="Daligault H."/>
            <person name="Erkkila T."/>
            <person name="Gu W."/>
            <person name="Munk A.C.C."/>
            <person name="Teshima H."/>
            <person name="Xu Y."/>
            <person name="Chain P."/>
            <person name="Chen A."/>
            <person name="Krypides N."/>
            <person name="Mavromatis K."/>
            <person name="Markowitz V."/>
            <person name="Szeto E."/>
            <person name="Ivanova N."/>
            <person name="Mikhailova N."/>
            <person name="Ovchinnikova G."/>
            <person name="Pagani I."/>
            <person name="Pati A."/>
            <person name="Goodwin L."/>
            <person name="Peters L."/>
            <person name="Pitluck S."/>
            <person name="Woyke T."/>
            <person name="Kerfeld C."/>
        </authorList>
    </citation>
    <scope>NUCLEOTIDE SEQUENCE [LARGE SCALE GENOMIC DNA]</scope>
    <source>
        <strain evidence="1 2">PCC 7203</strain>
    </source>
</reference>
<organism evidence="1 2">
    <name type="scientific">Chroococcidiopsis thermalis (strain PCC 7203)</name>
    <dbReference type="NCBI Taxonomy" id="251229"/>
    <lineage>
        <taxon>Bacteria</taxon>
        <taxon>Bacillati</taxon>
        <taxon>Cyanobacteriota</taxon>
        <taxon>Cyanophyceae</taxon>
        <taxon>Chroococcidiopsidales</taxon>
        <taxon>Chroococcidiopsidaceae</taxon>
        <taxon>Chroococcidiopsis</taxon>
    </lineage>
</organism>